<evidence type="ECO:0000259" key="3">
    <source>
        <dbReference type="Pfam" id="PF00326"/>
    </source>
</evidence>
<dbReference type="InterPro" id="IPR001375">
    <property type="entry name" value="Peptidase_S9_cat"/>
</dbReference>
<reference evidence="5 6" key="2">
    <citation type="submission" date="2014-05" db="EMBL/GenBank/DDBJ databases">
        <title>Genome sequence of Streptococcus gallolyticus.</title>
        <authorList>
            <person name="Del Campo R."/>
        </authorList>
    </citation>
    <scope>NUCLEOTIDE SEQUENCE [LARGE SCALE GENOMIC DNA]</scope>
    <source>
        <strain evidence="5 6">LMG17956</strain>
    </source>
</reference>
<proteinExistence type="predicted"/>
<comment type="caution">
    <text evidence="5">The sequence shown here is derived from an EMBL/GenBank/DDBJ whole genome shotgun (WGS) entry which is preliminary data.</text>
</comment>
<feature type="domain" description="Peptidase S9 prolyl oligopeptidase catalytic" evidence="3">
    <location>
        <begin position="293"/>
        <end position="417"/>
    </location>
</feature>
<gene>
    <name evidence="5" type="ORF">BN963_SGAL_00215</name>
</gene>
<dbReference type="AlphaFoldDB" id="A0A060RJ80"/>
<dbReference type="Gene3D" id="2.60.40.2180">
    <property type="match status" value="1"/>
</dbReference>
<dbReference type="InterPro" id="IPR041172">
    <property type="entry name" value="EstA_Ig-like_N"/>
</dbReference>
<dbReference type="Proteomes" id="UP000027584">
    <property type="component" value="Unassembled WGS sequence"/>
</dbReference>
<dbReference type="EMBL" id="CCBC010000042">
    <property type="protein sequence ID" value="CDO17036.1"/>
    <property type="molecule type" value="Genomic_DNA"/>
</dbReference>
<evidence type="ECO:0000256" key="2">
    <source>
        <dbReference type="SAM" id="SignalP"/>
    </source>
</evidence>
<dbReference type="GO" id="GO:0006508">
    <property type="term" value="P:proteolysis"/>
    <property type="evidence" value="ECO:0007669"/>
    <property type="project" value="InterPro"/>
</dbReference>
<dbReference type="Pfam" id="PF00326">
    <property type="entry name" value="Peptidase_S9"/>
    <property type="match status" value="1"/>
</dbReference>
<evidence type="ECO:0000313" key="5">
    <source>
        <dbReference type="EMBL" id="CDO17036.1"/>
    </source>
</evidence>
<dbReference type="PANTHER" id="PTHR43037">
    <property type="entry name" value="UNNAMED PRODUCT-RELATED"/>
    <property type="match status" value="1"/>
</dbReference>
<feature type="signal peptide" evidence="2">
    <location>
        <begin position="1"/>
        <end position="28"/>
    </location>
</feature>
<feature type="chain" id="PRO_5001586016" evidence="2">
    <location>
        <begin position="29"/>
        <end position="501"/>
    </location>
</feature>
<evidence type="ECO:0000313" key="6">
    <source>
        <dbReference type="Proteomes" id="UP000027584"/>
    </source>
</evidence>
<protein>
    <submittedName>
        <fullName evidence="5">Putative lipase</fullName>
    </submittedName>
</protein>
<reference evidence="5 6" key="1">
    <citation type="submission" date="2014-02" db="EMBL/GenBank/DDBJ databases">
        <authorList>
            <person name="Manrique M."/>
        </authorList>
    </citation>
    <scope>NUCLEOTIDE SEQUENCE [LARGE SCALE GENOMIC DNA]</scope>
    <source>
        <strain evidence="5 6">LMG17956</strain>
    </source>
</reference>
<keyword evidence="1 2" id="KW-0732">Signal</keyword>
<accession>A0A060RJ80</accession>
<dbReference type="SUPFAM" id="SSF53474">
    <property type="entry name" value="alpha/beta-Hydrolases"/>
    <property type="match status" value="1"/>
</dbReference>
<dbReference type="GO" id="GO:0008236">
    <property type="term" value="F:serine-type peptidase activity"/>
    <property type="evidence" value="ECO:0007669"/>
    <property type="project" value="InterPro"/>
</dbReference>
<feature type="domain" description="Esterase Ig-like N-terminal" evidence="4">
    <location>
        <begin position="37"/>
        <end position="151"/>
    </location>
</feature>
<evidence type="ECO:0000256" key="1">
    <source>
        <dbReference type="ARBA" id="ARBA00022729"/>
    </source>
</evidence>
<dbReference type="InterPro" id="IPR050955">
    <property type="entry name" value="Plant_Biomass_Hydrol_Est"/>
</dbReference>
<dbReference type="PANTHER" id="PTHR43037:SF1">
    <property type="entry name" value="BLL1128 PROTEIN"/>
    <property type="match status" value="1"/>
</dbReference>
<organism evidence="5 6">
    <name type="scientific">Streptococcus gallolyticus</name>
    <dbReference type="NCBI Taxonomy" id="315405"/>
    <lineage>
        <taxon>Bacteria</taxon>
        <taxon>Bacillati</taxon>
        <taxon>Bacillota</taxon>
        <taxon>Bacilli</taxon>
        <taxon>Lactobacillales</taxon>
        <taxon>Streptococcaceae</taxon>
        <taxon>Streptococcus</taxon>
    </lineage>
</organism>
<dbReference type="Pfam" id="PF18435">
    <property type="entry name" value="EstA_Ig_like"/>
    <property type="match status" value="1"/>
</dbReference>
<evidence type="ECO:0000259" key="4">
    <source>
        <dbReference type="Pfam" id="PF18435"/>
    </source>
</evidence>
<dbReference type="Gene3D" id="3.40.50.1820">
    <property type="entry name" value="alpha/beta hydrolase"/>
    <property type="match status" value="1"/>
</dbReference>
<dbReference type="InterPro" id="IPR029058">
    <property type="entry name" value="AB_hydrolase_fold"/>
</dbReference>
<sequence>MKKSISKGIVLSAVSFLGVFAGSQVVSADTDVAIAKTSIVVKGYEFGPAVPKVVVKLDSKVSKVSKENVTITTAGTERQVSKVYLSDKNGNKVTKDSKYVTIQMPVTFDTESNSGVASPFFYNMENFHNTWVDDYTVSIQGLTVTVNGEESEFDSESNAINNRISTDVAVFSNRGSYSGTYTNPLTNQDEELTLQYAAYEPESLKNGKKNPLIIWLHGQGEGGTDTDITLLGNEVVALAKDDIQSHFTAGKQTGAYVLAVQTPTYWMDEGDGTNGAGAGVSRYTEVLMDTIKDYVSNHSDVDTDRIYLTGGSNGGYMTLNLAINNPAYFAALVPQAAAYSYYQYQRNEDGTYTTVPSDTSLSGTAFVKTDDIYFDEDKIAALKDIPIWFIHAANDTVVNPSDYSLPIYKALVDSGATNKWFSYYESVEGSDMKDTSYLGHWSWTYFFNDKVSGVQSVSDIKEADDLSVFSPSNKTNGGTSTAKVDGTAYDNIFDWLNAQKK</sequence>
<name>A0A060RJ80_9STRE</name>